<keyword evidence="4" id="KW-1185">Reference proteome</keyword>
<keyword evidence="2" id="KW-1133">Transmembrane helix</keyword>
<dbReference type="EMBL" id="BAABCP010000001">
    <property type="protein sequence ID" value="GAA3944166.1"/>
    <property type="molecule type" value="Genomic_DNA"/>
</dbReference>
<evidence type="ECO:0000256" key="2">
    <source>
        <dbReference type="SAM" id="Phobius"/>
    </source>
</evidence>
<keyword evidence="2" id="KW-0472">Membrane</keyword>
<evidence type="ECO:0000313" key="3">
    <source>
        <dbReference type="EMBL" id="GAA3944166.1"/>
    </source>
</evidence>
<dbReference type="RefSeq" id="WP_344819684.1">
    <property type="nucleotide sequence ID" value="NZ_BAABCP010000001.1"/>
</dbReference>
<gene>
    <name evidence="3" type="ORF">GCM10022383_22570</name>
</gene>
<feature type="transmembrane region" description="Helical" evidence="2">
    <location>
        <begin position="171"/>
        <end position="191"/>
    </location>
</feature>
<protein>
    <submittedName>
        <fullName evidence="3">Uncharacterized protein</fullName>
    </submittedName>
</protein>
<reference evidence="4" key="1">
    <citation type="journal article" date="2019" name="Int. J. Syst. Evol. Microbiol.">
        <title>The Global Catalogue of Microorganisms (GCM) 10K type strain sequencing project: providing services to taxonomists for standard genome sequencing and annotation.</title>
        <authorList>
            <consortium name="The Broad Institute Genomics Platform"/>
            <consortium name="The Broad Institute Genome Sequencing Center for Infectious Disease"/>
            <person name="Wu L."/>
            <person name="Ma J."/>
        </authorList>
    </citation>
    <scope>NUCLEOTIDE SEQUENCE [LARGE SCALE GENOMIC DNA]</scope>
    <source>
        <strain evidence="4">JCM 17024</strain>
    </source>
</reference>
<keyword evidence="2" id="KW-0812">Transmembrane</keyword>
<sequence>MSATVYLAAADGPDQPLADALVRALPRYGRRGAVRVTRAGDPGSADWFLLLASPESARDAAVTTAIRQRLAAVGVERLQVVVTTGTWEWDSARGELSAGSTAAPEPLRTAFPAEPRHMPYRGDRMHPPAPRDPVFLDQLAEIVAPVVGTTKDDLVGEDVRRQHRVRRLTRIGAAALAVLLVVAGAGGVLAVQGAAAADRARAEAEAQRDDADSRRLAALAQQVAGADGALARLLAIEAWRIAETDQARDALALAAEVAGDWEITTTSDDVTRLIGHASRPIDIALSETHIATVDATSMLRIWPLGEVSSPVQTESSSGLVDLAWSHDGETLAAAGGRVHLFGADGGALGFAGPRSPASVVGTWGESGFVAGGDSVALIEDGRVIAERAVAELGFTDRAVFVEGDRTGERVLAASAAGQVALLDAGLQVVAQWQFTVTVDQFGERDSARTLAWDGDARVVLPPDNETILGPVLRQGAPDAQDGAIAGIYHAHTGEALEPLISTGHLPLPAASAVFLPDGSAVAITPGGLESPPAFGGTASAPDLSGVPLPLQAELVRTSPDGAWLAVSGAGEEVHLLRIGGSPPEESDDPLVRACAAAGRNLTDAEWAIHLPDRPYRATCDGFDAPGVR</sequence>
<accession>A0ABP7NE16</accession>
<evidence type="ECO:0000256" key="1">
    <source>
        <dbReference type="SAM" id="MobiDB-lite"/>
    </source>
</evidence>
<dbReference type="Gene3D" id="2.130.10.10">
    <property type="entry name" value="YVTN repeat-like/Quinoprotein amine dehydrogenase"/>
    <property type="match status" value="1"/>
</dbReference>
<name>A0ABP7NE16_9MICO</name>
<dbReference type="Proteomes" id="UP001501591">
    <property type="component" value="Unassembled WGS sequence"/>
</dbReference>
<organism evidence="3 4">
    <name type="scientific">Microbacterium soli</name>
    <dbReference type="NCBI Taxonomy" id="446075"/>
    <lineage>
        <taxon>Bacteria</taxon>
        <taxon>Bacillati</taxon>
        <taxon>Actinomycetota</taxon>
        <taxon>Actinomycetes</taxon>
        <taxon>Micrococcales</taxon>
        <taxon>Microbacteriaceae</taxon>
        <taxon>Microbacterium</taxon>
    </lineage>
</organism>
<dbReference type="SUPFAM" id="SSF50960">
    <property type="entry name" value="TolB, C-terminal domain"/>
    <property type="match status" value="1"/>
</dbReference>
<dbReference type="InterPro" id="IPR015943">
    <property type="entry name" value="WD40/YVTN_repeat-like_dom_sf"/>
</dbReference>
<evidence type="ECO:0000313" key="4">
    <source>
        <dbReference type="Proteomes" id="UP001501591"/>
    </source>
</evidence>
<comment type="caution">
    <text evidence="3">The sequence shown here is derived from an EMBL/GenBank/DDBJ whole genome shotgun (WGS) entry which is preliminary data.</text>
</comment>
<proteinExistence type="predicted"/>
<feature type="region of interest" description="Disordered" evidence="1">
    <location>
        <begin position="95"/>
        <end position="116"/>
    </location>
</feature>